<comment type="similarity">
    <text evidence="2 7">Belongs to the fungal hydrophobin family.</text>
</comment>
<keyword evidence="5 7" id="KW-0732">Signal</keyword>
<evidence type="ECO:0000256" key="5">
    <source>
        <dbReference type="ARBA" id="ARBA00022729"/>
    </source>
</evidence>
<evidence type="ECO:0000313" key="9">
    <source>
        <dbReference type="Proteomes" id="UP001148786"/>
    </source>
</evidence>
<dbReference type="PROSITE" id="PS00956">
    <property type="entry name" value="HYDROPHOBIN"/>
    <property type="match status" value="1"/>
</dbReference>
<keyword evidence="4 7" id="KW-0964">Secreted</keyword>
<evidence type="ECO:0000313" key="8">
    <source>
        <dbReference type="EMBL" id="KAJ3506337.1"/>
    </source>
</evidence>
<reference evidence="8" key="1">
    <citation type="submission" date="2022-07" db="EMBL/GenBank/DDBJ databases">
        <title>Genome Sequence of Agrocybe chaxingu.</title>
        <authorList>
            <person name="Buettner E."/>
        </authorList>
    </citation>
    <scope>NUCLEOTIDE SEQUENCE</scope>
    <source>
        <strain evidence="8">MP-N11</strain>
    </source>
</reference>
<evidence type="ECO:0000256" key="1">
    <source>
        <dbReference type="ARBA" id="ARBA00004191"/>
    </source>
</evidence>
<evidence type="ECO:0000256" key="6">
    <source>
        <dbReference type="ARBA" id="ARBA00023157"/>
    </source>
</evidence>
<dbReference type="InterPro" id="IPR001338">
    <property type="entry name" value="Class_I_Hydrophobin"/>
</dbReference>
<dbReference type="AlphaFoldDB" id="A0A9W8JYB6"/>
<evidence type="ECO:0000256" key="4">
    <source>
        <dbReference type="ARBA" id="ARBA00022525"/>
    </source>
</evidence>
<organism evidence="8 9">
    <name type="scientific">Agrocybe chaxingu</name>
    <dbReference type="NCBI Taxonomy" id="84603"/>
    <lineage>
        <taxon>Eukaryota</taxon>
        <taxon>Fungi</taxon>
        <taxon>Dikarya</taxon>
        <taxon>Basidiomycota</taxon>
        <taxon>Agaricomycotina</taxon>
        <taxon>Agaricomycetes</taxon>
        <taxon>Agaricomycetidae</taxon>
        <taxon>Agaricales</taxon>
        <taxon>Agaricineae</taxon>
        <taxon>Strophariaceae</taxon>
        <taxon>Agrocybe</taxon>
    </lineage>
</organism>
<protein>
    <recommendedName>
        <fullName evidence="7">Hydrophobin</fullName>
    </recommendedName>
</protein>
<evidence type="ECO:0000256" key="7">
    <source>
        <dbReference type="RuleBase" id="RU365009"/>
    </source>
</evidence>
<dbReference type="OrthoDB" id="4225815at2759"/>
<keyword evidence="9" id="KW-1185">Reference proteome</keyword>
<comment type="caution">
    <text evidence="8">The sequence shown here is derived from an EMBL/GenBank/DDBJ whole genome shotgun (WGS) entry which is preliminary data.</text>
</comment>
<dbReference type="CDD" id="cd23507">
    <property type="entry name" value="hydrophobin_I"/>
    <property type="match status" value="1"/>
</dbReference>
<dbReference type="Proteomes" id="UP001148786">
    <property type="component" value="Unassembled WGS sequence"/>
</dbReference>
<dbReference type="EMBL" id="JANKHO010000779">
    <property type="protein sequence ID" value="KAJ3506337.1"/>
    <property type="molecule type" value="Genomic_DNA"/>
</dbReference>
<keyword evidence="3 7" id="KW-0134">Cell wall</keyword>
<dbReference type="SMART" id="SM00075">
    <property type="entry name" value="HYDRO"/>
    <property type="match status" value="1"/>
</dbReference>
<comment type="subcellular location">
    <subcellularLocation>
        <location evidence="1 7">Secreted</location>
        <location evidence="1 7">Cell wall</location>
    </subcellularLocation>
</comment>
<feature type="chain" id="PRO_5041018638" description="Hydrophobin" evidence="7">
    <location>
        <begin position="23"/>
        <end position="113"/>
    </location>
</feature>
<dbReference type="Pfam" id="PF01185">
    <property type="entry name" value="Hydrophobin"/>
    <property type="match status" value="1"/>
</dbReference>
<proteinExistence type="inferred from homology"/>
<evidence type="ECO:0000256" key="2">
    <source>
        <dbReference type="ARBA" id="ARBA00010446"/>
    </source>
</evidence>
<keyword evidence="6 7" id="KW-1015">Disulfide bond</keyword>
<accession>A0A9W8JYB6</accession>
<feature type="signal peptide" evidence="7">
    <location>
        <begin position="1"/>
        <end position="22"/>
    </location>
</feature>
<dbReference type="GO" id="GO:0009277">
    <property type="term" value="C:fungal-type cell wall"/>
    <property type="evidence" value="ECO:0007669"/>
    <property type="project" value="InterPro"/>
</dbReference>
<evidence type="ECO:0000256" key="3">
    <source>
        <dbReference type="ARBA" id="ARBA00022512"/>
    </source>
</evidence>
<sequence length="113" mass="11441">MFNRAVALVFATLFVLPLLAAASVLQIRAGDCNTGDIQCCNSTMQSSTTSLGLLSGLLGLVLPAISGLVGLNCSPLSIIGLGGNSCSAQPVCCSNNQFNGLISLGCIPINLNL</sequence>
<dbReference type="GO" id="GO:0005199">
    <property type="term" value="F:structural constituent of cell wall"/>
    <property type="evidence" value="ECO:0007669"/>
    <property type="project" value="InterPro"/>
</dbReference>
<gene>
    <name evidence="8" type="ORF">NLJ89_g6923</name>
</gene>
<dbReference type="InterPro" id="IPR019778">
    <property type="entry name" value="Class_I_Hydrophobin_CS"/>
</dbReference>
<name>A0A9W8JYB6_9AGAR</name>